<keyword evidence="1" id="KW-0472">Membrane</keyword>
<organism evidence="2 3">
    <name type="scientific">Bowdeniella nasicola</name>
    <dbReference type="NCBI Taxonomy" id="208480"/>
    <lineage>
        <taxon>Bacteria</taxon>
        <taxon>Bacillati</taxon>
        <taxon>Actinomycetota</taxon>
        <taxon>Actinomycetes</taxon>
        <taxon>Actinomycetales</taxon>
        <taxon>Actinomycetaceae</taxon>
        <taxon>Bowdeniella</taxon>
    </lineage>
</organism>
<dbReference type="Proteomes" id="UP000199288">
    <property type="component" value="Unassembled WGS sequence"/>
</dbReference>
<gene>
    <name evidence="2" type="ORF">SAMN02910418_02256</name>
</gene>
<evidence type="ECO:0000256" key="1">
    <source>
        <dbReference type="SAM" id="Phobius"/>
    </source>
</evidence>
<feature type="transmembrane region" description="Helical" evidence="1">
    <location>
        <begin position="39"/>
        <end position="62"/>
    </location>
</feature>
<feature type="transmembrane region" description="Helical" evidence="1">
    <location>
        <begin position="69"/>
        <end position="87"/>
    </location>
</feature>
<name>A0A1H4DIN4_9ACTO</name>
<sequence length="127" mass="13777">MPRPLLLSVVIGAVHAAMYVVFAAIWFPAAMTQPKFGKAMALMAGAALVMALCLGLAVFGIIRRKRAARAPLLTLFLVEFFSFLFTLGNVPGWFSLIGLASVVGGWGLLTRSTREYLGVEERPTKFD</sequence>
<keyword evidence="3" id="KW-1185">Reference proteome</keyword>
<keyword evidence="1" id="KW-1133">Transmembrane helix</keyword>
<dbReference type="AlphaFoldDB" id="A0A1H4DIN4"/>
<evidence type="ECO:0000313" key="2">
    <source>
        <dbReference type="EMBL" id="SEA72584.1"/>
    </source>
</evidence>
<proteinExistence type="predicted"/>
<dbReference type="EMBL" id="FNQV01000017">
    <property type="protein sequence ID" value="SEA72584.1"/>
    <property type="molecule type" value="Genomic_DNA"/>
</dbReference>
<accession>A0A1H4DIN4</accession>
<evidence type="ECO:0000313" key="3">
    <source>
        <dbReference type="Proteomes" id="UP000199288"/>
    </source>
</evidence>
<feature type="transmembrane region" description="Helical" evidence="1">
    <location>
        <begin position="5"/>
        <end position="27"/>
    </location>
</feature>
<protein>
    <submittedName>
        <fullName evidence="2">Uncharacterized protein</fullName>
    </submittedName>
</protein>
<reference evidence="3" key="1">
    <citation type="submission" date="2016-10" db="EMBL/GenBank/DDBJ databases">
        <authorList>
            <person name="Varghese N."/>
            <person name="Submissions S."/>
        </authorList>
    </citation>
    <scope>NUCLEOTIDE SEQUENCE [LARGE SCALE GENOMIC DNA]</scope>
    <source>
        <strain evidence="3">KPR-1</strain>
    </source>
</reference>
<keyword evidence="1" id="KW-0812">Transmembrane</keyword>